<reference evidence="1 3" key="2">
    <citation type="journal article" date="2013" name="Nature">
        <title>Insights into bilaterian evolution from three spiralian genomes.</title>
        <authorList>
            <person name="Simakov O."/>
            <person name="Marletaz F."/>
            <person name="Cho S.J."/>
            <person name="Edsinger-Gonzales E."/>
            <person name="Havlak P."/>
            <person name="Hellsten U."/>
            <person name="Kuo D.H."/>
            <person name="Larsson T."/>
            <person name="Lv J."/>
            <person name="Arendt D."/>
            <person name="Savage R."/>
            <person name="Osoegawa K."/>
            <person name="de Jong P."/>
            <person name="Grimwood J."/>
            <person name="Chapman J.A."/>
            <person name="Shapiro H."/>
            <person name="Aerts A."/>
            <person name="Otillar R.P."/>
            <person name="Terry A.Y."/>
            <person name="Boore J.L."/>
            <person name="Grigoriev I.V."/>
            <person name="Lindberg D.R."/>
            <person name="Seaver E.C."/>
            <person name="Weisblat D.A."/>
            <person name="Putnam N.H."/>
            <person name="Rokhsar D.S."/>
        </authorList>
    </citation>
    <scope>NUCLEOTIDE SEQUENCE</scope>
    <source>
        <strain evidence="1 3">I ESC-2004</strain>
    </source>
</reference>
<dbReference type="EnsemblMetazoa" id="CapteT215683">
    <property type="protein sequence ID" value="CapteP215683"/>
    <property type="gene ID" value="CapteG215683"/>
</dbReference>
<protein>
    <submittedName>
        <fullName evidence="1 2">Uncharacterized protein</fullName>
    </submittedName>
</protein>
<dbReference type="EMBL" id="AMQN01012517">
    <property type="status" value="NOT_ANNOTATED_CDS"/>
    <property type="molecule type" value="Genomic_DNA"/>
</dbReference>
<proteinExistence type="predicted"/>
<dbReference type="Proteomes" id="UP000014760">
    <property type="component" value="Unassembled WGS sequence"/>
</dbReference>
<dbReference type="EMBL" id="KB309575">
    <property type="protein sequence ID" value="ELT93897.1"/>
    <property type="molecule type" value="Genomic_DNA"/>
</dbReference>
<evidence type="ECO:0000313" key="1">
    <source>
        <dbReference type="EMBL" id="ELT93897.1"/>
    </source>
</evidence>
<dbReference type="HOGENOM" id="CLU_1257135_0_0_1"/>
<gene>
    <name evidence="1" type="ORF">CAPTEDRAFT_215683</name>
</gene>
<organism evidence="1">
    <name type="scientific">Capitella teleta</name>
    <name type="common">Polychaete worm</name>
    <dbReference type="NCBI Taxonomy" id="283909"/>
    <lineage>
        <taxon>Eukaryota</taxon>
        <taxon>Metazoa</taxon>
        <taxon>Spiralia</taxon>
        <taxon>Lophotrochozoa</taxon>
        <taxon>Annelida</taxon>
        <taxon>Polychaeta</taxon>
        <taxon>Sedentaria</taxon>
        <taxon>Scolecida</taxon>
        <taxon>Capitellidae</taxon>
        <taxon>Capitella</taxon>
    </lineage>
</organism>
<keyword evidence="3" id="KW-1185">Reference proteome</keyword>
<evidence type="ECO:0000313" key="2">
    <source>
        <dbReference type="EnsemblMetazoa" id="CapteP215683"/>
    </source>
</evidence>
<dbReference type="OrthoDB" id="7323539at2759"/>
<dbReference type="AlphaFoldDB" id="R7TK91"/>
<sequence length="220" mass="24301">MYKSAPTAARAAFPLRPHWPTADAFRLPHQVTSHNDDQVGFQRVRKLRVQKFVMGTKNEERCKFFTEGPDPSRDLFVFRVSPIAKEEDIKSYLTEGGIAVRALSKRSAAQKLALGGEGVGCQSIVTEGPLAGGSESAEIPTLIRIPSTIFALYLKTLAQVKMGNASMAQDTVDVLQREVYKCRFADYYCCAVFGQDSMRSGLCSRININLEVWMDSVLAG</sequence>
<dbReference type="EMBL" id="AMQN01012518">
    <property type="status" value="NOT_ANNOTATED_CDS"/>
    <property type="molecule type" value="Genomic_DNA"/>
</dbReference>
<name>R7TK91_CAPTE</name>
<reference evidence="3" key="1">
    <citation type="submission" date="2012-12" db="EMBL/GenBank/DDBJ databases">
        <authorList>
            <person name="Hellsten U."/>
            <person name="Grimwood J."/>
            <person name="Chapman J.A."/>
            <person name="Shapiro H."/>
            <person name="Aerts A."/>
            <person name="Otillar R.P."/>
            <person name="Terry A.Y."/>
            <person name="Boore J.L."/>
            <person name="Simakov O."/>
            <person name="Marletaz F."/>
            <person name="Cho S.-J."/>
            <person name="Edsinger-Gonzales E."/>
            <person name="Havlak P."/>
            <person name="Kuo D.-H."/>
            <person name="Larsson T."/>
            <person name="Lv J."/>
            <person name="Arendt D."/>
            <person name="Savage R."/>
            <person name="Osoegawa K."/>
            <person name="de Jong P."/>
            <person name="Lindberg D.R."/>
            <person name="Seaver E.C."/>
            <person name="Weisblat D.A."/>
            <person name="Putnam N.H."/>
            <person name="Grigoriev I.V."/>
            <person name="Rokhsar D.S."/>
        </authorList>
    </citation>
    <scope>NUCLEOTIDE SEQUENCE</scope>
    <source>
        <strain evidence="3">I ESC-2004</strain>
    </source>
</reference>
<evidence type="ECO:0000313" key="3">
    <source>
        <dbReference type="Proteomes" id="UP000014760"/>
    </source>
</evidence>
<reference evidence="2" key="3">
    <citation type="submission" date="2015-06" db="UniProtKB">
        <authorList>
            <consortium name="EnsemblMetazoa"/>
        </authorList>
    </citation>
    <scope>IDENTIFICATION</scope>
</reference>
<accession>R7TK91</accession>